<dbReference type="InterPro" id="IPR001460">
    <property type="entry name" value="PCN-bd_Tpept"/>
</dbReference>
<dbReference type="Gene3D" id="3.40.710.10">
    <property type="entry name" value="DD-peptidase/beta-lactamase superfamily"/>
    <property type="match status" value="1"/>
</dbReference>
<evidence type="ECO:0000256" key="2">
    <source>
        <dbReference type="ARBA" id="ARBA00023136"/>
    </source>
</evidence>
<name>A0ABV7Z9J6_9DEIO</name>
<gene>
    <name evidence="4" type="ORF">ACFOSB_08920</name>
</gene>
<reference evidence="5" key="1">
    <citation type="journal article" date="2019" name="Int. J. Syst. Evol. Microbiol.">
        <title>The Global Catalogue of Microorganisms (GCM) 10K type strain sequencing project: providing services to taxonomists for standard genome sequencing and annotation.</title>
        <authorList>
            <consortium name="The Broad Institute Genomics Platform"/>
            <consortium name="The Broad Institute Genome Sequencing Center for Infectious Disease"/>
            <person name="Wu L."/>
            <person name="Ma J."/>
        </authorList>
    </citation>
    <scope>NUCLEOTIDE SEQUENCE [LARGE SCALE GENOMIC DNA]</scope>
    <source>
        <strain evidence="5">CCTCC AB 2017081</strain>
    </source>
</reference>
<dbReference type="InterPro" id="IPR012338">
    <property type="entry name" value="Beta-lactam/transpept-like"/>
</dbReference>
<evidence type="ECO:0000313" key="4">
    <source>
        <dbReference type="EMBL" id="MFC3832976.1"/>
    </source>
</evidence>
<dbReference type="PANTHER" id="PTHR30627:SF1">
    <property type="entry name" value="PEPTIDOGLYCAN D,D-TRANSPEPTIDASE FTSI"/>
    <property type="match status" value="1"/>
</dbReference>
<evidence type="ECO:0000259" key="3">
    <source>
        <dbReference type="Pfam" id="PF00905"/>
    </source>
</evidence>
<proteinExistence type="predicted"/>
<keyword evidence="2" id="KW-0472">Membrane</keyword>
<dbReference type="InterPro" id="IPR050515">
    <property type="entry name" value="Beta-lactam/transpept"/>
</dbReference>
<feature type="domain" description="Penicillin-binding protein transpeptidase" evidence="3">
    <location>
        <begin position="113"/>
        <end position="404"/>
    </location>
</feature>
<dbReference type="EMBL" id="JBHRZG010000009">
    <property type="protein sequence ID" value="MFC3832976.1"/>
    <property type="molecule type" value="Genomic_DNA"/>
</dbReference>
<dbReference type="PANTHER" id="PTHR30627">
    <property type="entry name" value="PEPTIDOGLYCAN D,D-TRANSPEPTIDASE"/>
    <property type="match status" value="1"/>
</dbReference>
<dbReference type="Gene3D" id="3.30.450.330">
    <property type="match status" value="1"/>
</dbReference>
<dbReference type="Proteomes" id="UP001595803">
    <property type="component" value="Unassembled WGS sequence"/>
</dbReference>
<dbReference type="Pfam" id="PF00905">
    <property type="entry name" value="Transpeptidase"/>
    <property type="match status" value="1"/>
</dbReference>
<comment type="subcellular location">
    <subcellularLocation>
        <location evidence="1">Membrane</location>
    </subcellularLocation>
</comment>
<protein>
    <submittedName>
        <fullName evidence="4">Peptidoglycan D,D-transpeptidase FtsI family protein</fullName>
    </submittedName>
</protein>
<sequence>MFLGLGGAFFRLGLAAPAPKDTPPPGRGTLWSADGRILAGGPLERRRTPQDGLAAPVLGFVGVSGGLEGAERALDGPLQRGEDVTLTLDTRVQGAVEDILAEAVRRTSAQYATAAVLDTHTGELRALASVPGYDPAAWRTAPPERWRNRAALDEYEPGSVLKALIVAALLDAGLTTPETRYDTPMRRQVAGATIGDLVLHPDTLTTREILRYSSNVGMTRLVDGVPAELLRRALANYGLGQPPRIGVPAGDGVLRDAADWSELSQATMAFGQGLTVTTLQLVAAFNVLATDGRYVTPRVLAAAPLQTRPVLRPATAAQMREVLHGVIDEGIRTKAALPGYHVGGKTGTAQVVVGGRYSPDVFSSTFAGFLPAARPRFTVAVMVRGAQREFQGSQLAAPIFRDISGVLFSLYALAPEGADVPEGVRSEP</sequence>
<accession>A0ABV7Z9J6</accession>
<comment type="caution">
    <text evidence="4">The sequence shown here is derived from an EMBL/GenBank/DDBJ whole genome shotgun (WGS) entry which is preliminary data.</text>
</comment>
<evidence type="ECO:0000256" key="1">
    <source>
        <dbReference type="ARBA" id="ARBA00004370"/>
    </source>
</evidence>
<organism evidence="4 5">
    <name type="scientific">Deinococcus rufus</name>
    <dbReference type="NCBI Taxonomy" id="2136097"/>
    <lineage>
        <taxon>Bacteria</taxon>
        <taxon>Thermotogati</taxon>
        <taxon>Deinococcota</taxon>
        <taxon>Deinococci</taxon>
        <taxon>Deinococcales</taxon>
        <taxon>Deinococcaceae</taxon>
        <taxon>Deinococcus</taxon>
    </lineage>
</organism>
<dbReference type="SUPFAM" id="SSF56601">
    <property type="entry name" value="beta-lactamase/transpeptidase-like"/>
    <property type="match status" value="1"/>
</dbReference>
<evidence type="ECO:0000313" key="5">
    <source>
        <dbReference type="Proteomes" id="UP001595803"/>
    </source>
</evidence>
<keyword evidence="5" id="KW-1185">Reference proteome</keyword>